<reference evidence="1" key="1">
    <citation type="submission" date="2022-12" db="EMBL/GenBank/DDBJ databases">
        <title>New Phytohabitans aurantiacus sp. RD004123 nov., an actinomycete isolated from soil.</title>
        <authorList>
            <person name="Triningsih D.W."/>
            <person name="Harunari E."/>
            <person name="Igarashi Y."/>
        </authorList>
    </citation>
    <scope>NUCLEOTIDE SEQUENCE</scope>
    <source>
        <strain evidence="1">RD004123</strain>
    </source>
</reference>
<protein>
    <submittedName>
        <fullName evidence="1">Uncharacterized protein</fullName>
    </submittedName>
</protein>
<proteinExistence type="predicted"/>
<dbReference type="Proteomes" id="UP001144280">
    <property type="component" value="Unassembled WGS sequence"/>
</dbReference>
<sequence>MAFVLLGLLPWAATELSPNSGMPAAAGYRRRSIRLSAHTIPLGERAAARRLRLLGCYGTIAQHEFDTVMLDLVKADDLDGYD</sequence>
<dbReference type="EMBL" id="BSDI01000072">
    <property type="protein sequence ID" value="GLI02938.1"/>
    <property type="molecule type" value="Genomic_DNA"/>
</dbReference>
<gene>
    <name evidence="1" type="ORF">Pa4123_82160</name>
</gene>
<keyword evidence="2" id="KW-1185">Reference proteome</keyword>
<name>A0ABQ5R975_9ACTN</name>
<accession>A0ABQ5R975</accession>
<evidence type="ECO:0000313" key="1">
    <source>
        <dbReference type="EMBL" id="GLI02938.1"/>
    </source>
</evidence>
<comment type="caution">
    <text evidence="1">The sequence shown here is derived from an EMBL/GenBank/DDBJ whole genome shotgun (WGS) entry which is preliminary data.</text>
</comment>
<dbReference type="RefSeq" id="WP_281904745.1">
    <property type="nucleotide sequence ID" value="NZ_BSDI01000072.1"/>
</dbReference>
<organism evidence="1 2">
    <name type="scientific">Phytohabitans aurantiacus</name>
    <dbReference type="NCBI Taxonomy" id="3016789"/>
    <lineage>
        <taxon>Bacteria</taxon>
        <taxon>Bacillati</taxon>
        <taxon>Actinomycetota</taxon>
        <taxon>Actinomycetes</taxon>
        <taxon>Micromonosporales</taxon>
        <taxon>Micromonosporaceae</taxon>
    </lineage>
</organism>
<evidence type="ECO:0000313" key="2">
    <source>
        <dbReference type="Proteomes" id="UP001144280"/>
    </source>
</evidence>